<evidence type="ECO:0000313" key="3">
    <source>
        <dbReference type="Proteomes" id="UP000553632"/>
    </source>
</evidence>
<evidence type="ECO:0000313" key="2">
    <source>
        <dbReference type="EMBL" id="KAF4708762.1"/>
    </source>
</evidence>
<gene>
    <name evidence="2" type="ORF">FOZ63_007750</name>
</gene>
<keyword evidence="3" id="KW-1185">Reference proteome</keyword>
<dbReference type="AlphaFoldDB" id="A0A7J6QKL0"/>
<sequence length="361" mass="40369">VDKGHTTEPLRAVDPSGNGFDNALPVVVSPSKALLPGRGSVKFTIIMRGDCMGIQKYRLVGSGSYHVEPTESIREREESSRLRRSMKTLVGITAEEEVRQLGADAQAAQASKRSPSSKDHSESEAVKWAKAAAFVSGTKAGTVAVVACGEVIAPTLEVDKKADKDGTRRFQFFHHPHIASEEEQPWGIIPSPRENRLYNRIYRRSVCYTNTSNTPIICRFRCFTETGPSKAEHFRIRMIDVRRIRPRRFEGDADAGREFYKIWPQETAVVSVEFVPPELGDLHLHAERPELDEAIEERMDNWRPAVDVLGCLVGDYPQDGEVTGRCKQERVELIATCTLPDLSVIVREEVHNEPPLVISPQ</sequence>
<evidence type="ECO:0000256" key="1">
    <source>
        <dbReference type="SAM" id="MobiDB-lite"/>
    </source>
</evidence>
<protein>
    <submittedName>
        <fullName evidence="2">Uncharacterized protein</fullName>
    </submittedName>
</protein>
<comment type="caution">
    <text evidence="2">The sequence shown here is derived from an EMBL/GenBank/DDBJ whole genome shotgun (WGS) entry which is preliminary data.</text>
</comment>
<feature type="region of interest" description="Disordered" evidence="1">
    <location>
        <begin position="1"/>
        <end position="21"/>
    </location>
</feature>
<dbReference type="EMBL" id="JABANO010032327">
    <property type="protein sequence ID" value="KAF4708762.1"/>
    <property type="molecule type" value="Genomic_DNA"/>
</dbReference>
<proteinExistence type="predicted"/>
<organism evidence="2 3">
    <name type="scientific">Perkinsus olseni</name>
    <name type="common">Perkinsus atlanticus</name>
    <dbReference type="NCBI Taxonomy" id="32597"/>
    <lineage>
        <taxon>Eukaryota</taxon>
        <taxon>Sar</taxon>
        <taxon>Alveolata</taxon>
        <taxon>Perkinsozoa</taxon>
        <taxon>Perkinsea</taxon>
        <taxon>Perkinsida</taxon>
        <taxon>Perkinsidae</taxon>
        <taxon>Perkinsus</taxon>
    </lineage>
</organism>
<reference evidence="2 3" key="1">
    <citation type="submission" date="2020-04" db="EMBL/GenBank/DDBJ databases">
        <title>Perkinsus olseni comparative genomics.</title>
        <authorList>
            <person name="Bogema D.R."/>
        </authorList>
    </citation>
    <scope>NUCLEOTIDE SEQUENCE [LARGE SCALE GENOMIC DNA]</scope>
    <source>
        <strain evidence="2 3">ATCC PRA-207</strain>
    </source>
</reference>
<accession>A0A7J6QKL0</accession>
<feature type="region of interest" description="Disordered" evidence="1">
    <location>
        <begin position="102"/>
        <end position="122"/>
    </location>
</feature>
<feature type="non-terminal residue" evidence="2">
    <location>
        <position position="361"/>
    </location>
</feature>
<dbReference type="Proteomes" id="UP000553632">
    <property type="component" value="Unassembled WGS sequence"/>
</dbReference>
<name>A0A7J6QKL0_PEROL</name>
<feature type="non-terminal residue" evidence="2">
    <location>
        <position position="1"/>
    </location>
</feature>